<dbReference type="OrthoDB" id="1305594at2759"/>
<evidence type="ECO:0000259" key="4">
    <source>
        <dbReference type="Pfam" id="PF08263"/>
    </source>
</evidence>
<dbReference type="AlphaFoldDB" id="A0A5A7PGG6"/>
<keyword evidence="5" id="KW-0808">Transferase</keyword>
<dbReference type="GO" id="GO:0016301">
    <property type="term" value="F:kinase activity"/>
    <property type="evidence" value="ECO:0007669"/>
    <property type="project" value="UniProtKB-KW"/>
</dbReference>
<dbReference type="Proteomes" id="UP000325081">
    <property type="component" value="Unassembled WGS sequence"/>
</dbReference>
<evidence type="ECO:0000313" key="5">
    <source>
        <dbReference type="EMBL" id="GER31804.1"/>
    </source>
</evidence>
<dbReference type="EMBL" id="BKCP01004516">
    <property type="protein sequence ID" value="GER31804.1"/>
    <property type="molecule type" value="Genomic_DNA"/>
</dbReference>
<accession>A0A5A7PGG6</accession>
<keyword evidence="3" id="KW-0677">Repeat</keyword>
<keyword evidence="5" id="KW-0418">Kinase</keyword>
<gene>
    <name evidence="5" type="ORF">STAS_07835</name>
</gene>
<evidence type="ECO:0000256" key="2">
    <source>
        <dbReference type="ARBA" id="ARBA00022729"/>
    </source>
</evidence>
<dbReference type="PANTHER" id="PTHR47988">
    <property type="entry name" value="SOMATIC EMBRYOGENESIS RECEPTOR KINASE 1"/>
    <property type="match status" value="1"/>
</dbReference>
<organism evidence="5 6">
    <name type="scientific">Striga asiatica</name>
    <name type="common">Asiatic witchweed</name>
    <name type="synonym">Buchnera asiatica</name>
    <dbReference type="NCBI Taxonomy" id="4170"/>
    <lineage>
        <taxon>Eukaryota</taxon>
        <taxon>Viridiplantae</taxon>
        <taxon>Streptophyta</taxon>
        <taxon>Embryophyta</taxon>
        <taxon>Tracheophyta</taxon>
        <taxon>Spermatophyta</taxon>
        <taxon>Magnoliopsida</taxon>
        <taxon>eudicotyledons</taxon>
        <taxon>Gunneridae</taxon>
        <taxon>Pentapetalae</taxon>
        <taxon>asterids</taxon>
        <taxon>lamiids</taxon>
        <taxon>Lamiales</taxon>
        <taxon>Orobanchaceae</taxon>
        <taxon>Buchnereae</taxon>
        <taxon>Striga</taxon>
    </lineage>
</organism>
<dbReference type="Gene3D" id="3.80.10.10">
    <property type="entry name" value="Ribonuclease Inhibitor"/>
    <property type="match status" value="1"/>
</dbReference>
<name>A0A5A7PGG6_STRAF</name>
<reference evidence="6" key="1">
    <citation type="journal article" date="2019" name="Curr. Biol.">
        <title>Genome Sequence of Striga asiatica Provides Insight into the Evolution of Plant Parasitism.</title>
        <authorList>
            <person name="Yoshida S."/>
            <person name="Kim S."/>
            <person name="Wafula E.K."/>
            <person name="Tanskanen J."/>
            <person name="Kim Y.M."/>
            <person name="Honaas L."/>
            <person name="Yang Z."/>
            <person name="Spallek T."/>
            <person name="Conn C.E."/>
            <person name="Ichihashi Y."/>
            <person name="Cheong K."/>
            <person name="Cui S."/>
            <person name="Der J.P."/>
            <person name="Gundlach H."/>
            <person name="Jiao Y."/>
            <person name="Hori C."/>
            <person name="Ishida J.K."/>
            <person name="Kasahara H."/>
            <person name="Kiba T."/>
            <person name="Kim M.S."/>
            <person name="Koo N."/>
            <person name="Laohavisit A."/>
            <person name="Lee Y.H."/>
            <person name="Lumba S."/>
            <person name="McCourt P."/>
            <person name="Mortimer J.C."/>
            <person name="Mutuku J.M."/>
            <person name="Nomura T."/>
            <person name="Sasaki-Sekimoto Y."/>
            <person name="Seto Y."/>
            <person name="Wang Y."/>
            <person name="Wakatake T."/>
            <person name="Sakakibara H."/>
            <person name="Demura T."/>
            <person name="Yamaguchi S."/>
            <person name="Yoneyama K."/>
            <person name="Manabe R.I."/>
            <person name="Nelson D.C."/>
            <person name="Schulman A.H."/>
            <person name="Timko M.P."/>
            <person name="dePamphilis C.W."/>
            <person name="Choi D."/>
            <person name="Shirasu K."/>
        </authorList>
    </citation>
    <scope>NUCLEOTIDE SEQUENCE [LARGE SCALE GENOMIC DNA]</scope>
    <source>
        <strain evidence="6">cv. UVA1</strain>
    </source>
</reference>
<dbReference type="Pfam" id="PF00560">
    <property type="entry name" value="LRR_1"/>
    <property type="match status" value="1"/>
</dbReference>
<dbReference type="InterPro" id="IPR013210">
    <property type="entry name" value="LRR_N_plant-typ"/>
</dbReference>
<sequence>MGLLLNWNRSTNPCDWTTVHCDDNDSEDFVIRKLELGGSEIGGRLAGEIGKLKTLQSLLTRTNYTIFIDFSFTEADRNMSKSGITGSIPPEIGDLNELVTLDLSHNNLNDVIPWAIGKLLNLTTLLLNDNDLVGCEPVDAISNLIMNGSLDNRYFNLANNPNLHTSPINPGVCGP</sequence>
<comment type="caution">
    <text evidence="5">The sequence shown here is derived from an EMBL/GenBank/DDBJ whole genome shotgun (WGS) entry which is preliminary data.</text>
</comment>
<dbReference type="Pfam" id="PF08263">
    <property type="entry name" value="LRRNT_2"/>
    <property type="match status" value="1"/>
</dbReference>
<dbReference type="InterPro" id="IPR032675">
    <property type="entry name" value="LRR_dom_sf"/>
</dbReference>
<proteinExistence type="predicted"/>
<evidence type="ECO:0000313" key="6">
    <source>
        <dbReference type="Proteomes" id="UP000325081"/>
    </source>
</evidence>
<dbReference type="InterPro" id="IPR001611">
    <property type="entry name" value="Leu-rich_rpt"/>
</dbReference>
<feature type="domain" description="Leucine-rich repeat-containing N-terminal plant-type" evidence="4">
    <location>
        <begin position="2"/>
        <end position="22"/>
    </location>
</feature>
<evidence type="ECO:0000256" key="3">
    <source>
        <dbReference type="ARBA" id="ARBA00022737"/>
    </source>
</evidence>
<dbReference type="SUPFAM" id="SSF52058">
    <property type="entry name" value="L domain-like"/>
    <property type="match status" value="1"/>
</dbReference>
<evidence type="ECO:0000256" key="1">
    <source>
        <dbReference type="ARBA" id="ARBA00022614"/>
    </source>
</evidence>
<protein>
    <submittedName>
        <fullName evidence="5">Leucine-rich repeat protein kinase family protein</fullName>
    </submittedName>
</protein>
<keyword evidence="2" id="KW-0732">Signal</keyword>
<keyword evidence="6" id="KW-1185">Reference proteome</keyword>
<keyword evidence="1" id="KW-0433">Leucine-rich repeat</keyword>